<dbReference type="RefSeq" id="WP_158192773.1">
    <property type="nucleotide sequence ID" value="NZ_CP046908.1"/>
</dbReference>
<feature type="compositionally biased region" description="Low complexity" evidence="1">
    <location>
        <begin position="421"/>
        <end position="432"/>
    </location>
</feature>
<dbReference type="Proteomes" id="UP000435648">
    <property type="component" value="Chromosome"/>
</dbReference>
<organism evidence="2 3">
    <name type="scientific">Stappia indica</name>
    <dbReference type="NCBI Taxonomy" id="538381"/>
    <lineage>
        <taxon>Bacteria</taxon>
        <taxon>Pseudomonadati</taxon>
        <taxon>Pseudomonadota</taxon>
        <taxon>Alphaproteobacteria</taxon>
        <taxon>Hyphomicrobiales</taxon>
        <taxon>Stappiaceae</taxon>
        <taxon>Stappia</taxon>
    </lineage>
</organism>
<reference evidence="2 3" key="1">
    <citation type="submission" date="2019-12" db="EMBL/GenBank/DDBJ databases">
        <title>The genome of Stappia indica PHM037.</title>
        <authorList>
            <person name="Kacar D."/>
            <person name="Galan B."/>
            <person name="Canedo L."/>
            <person name="Rodriguez P."/>
            <person name="de la Calle F."/>
            <person name="Garcia J.L."/>
        </authorList>
    </citation>
    <scope>NUCLEOTIDE SEQUENCE [LARGE SCALE GENOMIC DNA]</scope>
    <source>
        <strain evidence="2 3">PHM037</strain>
    </source>
</reference>
<feature type="region of interest" description="Disordered" evidence="1">
    <location>
        <begin position="348"/>
        <end position="386"/>
    </location>
</feature>
<evidence type="ECO:0000256" key="1">
    <source>
        <dbReference type="SAM" id="MobiDB-lite"/>
    </source>
</evidence>
<dbReference type="OrthoDB" id="9942832at2"/>
<dbReference type="AlphaFoldDB" id="A0A857C492"/>
<accession>A0A857C492</accession>
<feature type="region of interest" description="Disordered" evidence="1">
    <location>
        <begin position="414"/>
        <end position="441"/>
    </location>
</feature>
<feature type="compositionally biased region" description="Gly residues" evidence="1">
    <location>
        <begin position="366"/>
        <end position="386"/>
    </location>
</feature>
<proteinExistence type="predicted"/>
<evidence type="ECO:0000313" key="3">
    <source>
        <dbReference type="Proteomes" id="UP000435648"/>
    </source>
</evidence>
<feature type="compositionally biased region" description="Basic and acidic residues" evidence="1">
    <location>
        <begin position="348"/>
        <end position="359"/>
    </location>
</feature>
<dbReference type="KEGG" id="siw:GH266_04150"/>
<gene>
    <name evidence="2" type="ORF">GH266_04150</name>
</gene>
<name>A0A857C492_9HYPH</name>
<evidence type="ECO:0000313" key="2">
    <source>
        <dbReference type="EMBL" id="QGZ33767.1"/>
    </source>
</evidence>
<sequence>MLYVTLSAPEDVPVKREVLGMLAGATLALSIVPASADYLQPRSSSDCNLTNPAYPFRARLDAIDARARQCEQSHSQPGWTATCGHYGPHACLPIYRQTCTLKDQMGRIEAQCRQTFENWKVREAAEKRRREAENQARKESRRFLEQARQGAGHTQEPFAVLRDGQALPLEISDRLRSARGLPGPGGAEQLSRAFVEHGTVQMQDIQAAALAYLEGATSSFQLYSPSARNGYSASNPRRSASQLDRAIQSRNAQLQRIEVMRDLQATGGSPSMDSAYSILMTQIVEAQANGRVSADNADAVTRWIASEVERAEADWGIAERARVANALSELMPRQRSLANAAFQVLNERRQDEARRRAADRPVVGNRGSGTGGTRSGTASGAGSGGHPGGPRYEYCQANPHLSWTNCLLGRDTVPKVRQRPGSNSDTNGSTNNCGRRSCGVF</sequence>
<protein>
    <submittedName>
        <fullName evidence="2">Uncharacterized protein</fullName>
    </submittedName>
</protein>
<dbReference type="EMBL" id="CP046908">
    <property type="protein sequence ID" value="QGZ33767.1"/>
    <property type="molecule type" value="Genomic_DNA"/>
</dbReference>